<evidence type="ECO:0000259" key="3">
    <source>
        <dbReference type="PROSITE" id="PS50977"/>
    </source>
</evidence>
<evidence type="ECO:0000256" key="2">
    <source>
        <dbReference type="PROSITE-ProRule" id="PRU00335"/>
    </source>
</evidence>
<dbReference type="Proteomes" id="UP001597380">
    <property type="component" value="Unassembled WGS sequence"/>
</dbReference>
<dbReference type="PANTHER" id="PTHR30055">
    <property type="entry name" value="HTH-TYPE TRANSCRIPTIONAL REGULATOR RUTR"/>
    <property type="match status" value="1"/>
</dbReference>
<dbReference type="SUPFAM" id="SSF46689">
    <property type="entry name" value="Homeodomain-like"/>
    <property type="match status" value="1"/>
</dbReference>
<keyword evidence="1 2" id="KW-0238">DNA-binding</keyword>
<dbReference type="InterPro" id="IPR001647">
    <property type="entry name" value="HTH_TetR"/>
</dbReference>
<dbReference type="InterPro" id="IPR050109">
    <property type="entry name" value="HTH-type_TetR-like_transc_reg"/>
</dbReference>
<gene>
    <name evidence="4" type="ORF">ACFSJ3_04095</name>
</gene>
<proteinExistence type="predicted"/>
<dbReference type="PANTHER" id="PTHR30055:SF224">
    <property type="entry name" value="TRANSCRIPTIONAL REGULATOR TETR FAMILY"/>
    <property type="match status" value="1"/>
</dbReference>
<dbReference type="RefSeq" id="WP_345338312.1">
    <property type="nucleotide sequence ID" value="NZ_BAABLI010000005.1"/>
</dbReference>
<evidence type="ECO:0000313" key="4">
    <source>
        <dbReference type="EMBL" id="MFD2095154.1"/>
    </source>
</evidence>
<evidence type="ECO:0000313" key="5">
    <source>
        <dbReference type="Proteomes" id="UP001597380"/>
    </source>
</evidence>
<dbReference type="InterPro" id="IPR036271">
    <property type="entry name" value="Tet_transcr_reg_TetR-rel_C_sf"/>
</dbReference>
<keyword evidence="5" id="KW-1185">Reference proteome</keyword>
<sequence length="198" mass="22424">MKLTELKRQSIVAAAKQEFIEKGFVAANMNRICEIAEVSKRTLYRHFESKELLFEAVLTLEQNAFQAQSNYRYESEKSLHEQLTAITEIEVAKLYRPNGIALARTVVMELFRQPETAKLLSERLYKTHAISQWFSEAMEAGVIKSMDVSLIASSYEALFNGMFLWAQVLHVAEPVSGDELSTKVQAVVEPIVKTYGLA</sequence>
<dbReference type="Pfam" id="PF14246">
    <property type="entry name" value="TetR_C_7"/>
    <property type="match status" value="1"/>
</dbReference>
<feature type="DNA-binding region" description="H-T-H motif" evidence="2">
    <location>
        <begin position="28"/>
        <end position="47"/>
    </location>
</feature>
<evidence type="ECO:0000256" key="1">
    <source>
        <dbReference type="ARBA" id="ARBA00023125"/>
    </source>
</evidence>
<dbReference type="PROSITE" id="PS50977">
    <property type="entry name" value="HTH_TETR_2"/>
    <property type="match status" value="1"/>
</dbReference>
<dbReference type="Pfam" id="PF00440">
    <property type="entry name" value="TetR_N"/>
    <property type="match status" value="1"/>
</dbReference>
<comment type="caution">
    <text evidence="4">The sequence shown here is derived from an EMBL/GenBank/DDBJ whole genome shotgun (WGS) entry which is preliminary data.</text>
</comment>
<reference evidence="5" key="1">
    <citation type="journal article" date="2019" name="Int. J. Syst. Evol. Microbiol.">
        <title>The Global Catalogue of Microorganisms (GCM) 10K type strain sequencing project: providing services to taxonomists for standard genome sequencing and annotation.</title>
        <authorList>
            <consortium name="The Broad Institute Genomics Platform"/>
            <consortium name="The Broad Institute Genome Sequencing Center for Infectious Disease"/>
            <person name="Wu L."/>
            <person name="Ma J."/>
        </authorList>
    </citation>
    <scope>NUCLEOTIDE SEQUENCE [LARGE SCALE GENOMIC DNA]</scope>
    <source>
        <strain evidence="5">CGMCC 1.10992</strain>
    </source>
</reference>
<accession>A0ABW4XJB4</accession>
<feature type="domain" description="HTH tetR-type" evidence="3">
    <location>
        <begin position="5"/>
        <end position="65"/>
    </location>
</feature>
<dbReference type="PRINTS" id="PR00455">
    <property type="entry name" value="HTHTETR"/>
</dbReference>
<organism evidence="4 5">
    <name type="scientific">Corallincola platygyrae</name>
    <dbReference type="NCBI Taxonomy" id="1193278"/>
    <lineage>
        <taxon>Bacteria</taxon>
        <taxon>Pseudomonadati</taxon>
        <taxon>Pseudomonadota</taxon>
        <taxon>Gammaproteobacteria</taxon>
        <taxon>Alteromonadales</taxon>
        <taxon>Psychromonadaceae</taxon>
        <taxon>Corallincola</taxon>
    </lineage>
</organism>
<dbReference type="SUPFAM" id="SSF48498">
    <property type="entry name" value="Tetracyclin repressor-like, C-terminal domain"/>
    <property type="match status" value="1"/>
</dbReference>
<protein>
    <submittedName>
        <fullName evidence="4">TetR/AcrR family transcriptional regulator</fullName>
    </submittedName>
</protein>
<name>A0ABW4XJB4_9GAMM</name>
<dbReference type="Gene3D" id="1.10.10.60">
    <property type="entry name" value="Homeodomain-like"/>
    <property type="match status" value="1"/>
</dbReference>
<dbReference type="InterPro" id="IPR039536">
    <property type="entry name" value="TetR_C_Proteobacteria"/>
</dbReference>
<dbReference type="InterPro" id="IPR009057">
    <property type="entry name" value="Homeodomain-like_sf"/>
</dbReference>
<dbReference type="Gene3D" id="1.10.357.10">
    <property type="entry name" value="Tetracycline Repressor, domain 2"/>
    <property type="match status" value="1"/>
</dbReference>
<dbReference type="EMBL" id="JBHUHT010000008">
    <property type="protein sequence ID" value="MFD2095154.1"/>
    <property type="molecule type" value="Genomic_DNA"/>
</dbReference>